<dbReference type="EMBL" id="AP026801">
    <property type="protein sequence ID" value="BDR55799.1"/>
    <property type="molecule type" value="Genomic_DNA"/>
</dbReference>
<reference evidence="2 3" key="1">
    <citation type="journal article" date="2023" name="Microbiol. Spectr.">
        <title>Symbiosis of Carpenter Bees with Uncharacterized Lactic Acid Bacteria Showing NAD Auxotrophy.</title>
        <authorList>
            <person name="Kawasaki S."/>
            <person name="Ozawa K."/>
            <person name="Mori T."/>
            <person name="Yamamoto A."/>
            <person name="Ito M."/>
            <person name="Ohkuma M."/>
            <person name="Sakamoto M."/>
            <person name="Matsutani M."/>
        </authorList>
    </citation>
    <scope>NUCLEOTIDE SEQUENCE [LARGE SCALE GENOMIC DNA]</scope>
    <source>
        <strain evidence="2 3">KimC2</strain>
    </source>
</reference>
<dbReference type="AlphaFoldDB" id="A0AAU9CPC6"/>
<dbReference type="InterPro" id="IPR000836">
    <property type="entry name" value="PRTase_dom"/>
</dbReference>
<gene>
    <name evidence="2" type="ORF">KIMC2_03610</name>
</gene>
<organism evidence="2 3">
    <name type="scientific">Xylocopilactobacillus apis</name>
    <dbReference type="NCBI Taxonomy" id="2932183"/>
    <lineage>
        <taxon>Bacteria</taxon>
        <taxon>Bacillati</taxon>
        <taxon>Bacillota</taxon>
        <taxon>Bacilli</taxon>
        <taxon>Lactobacillales</taxon>
        <taxon>Lactobacillaceae</taxon>
        <taxon>Xylocopilactobacillus</taxon>
    </lineage>
</organism>
<keyword evidence="3" id="KW-1185">Reference proteome</keyword>
<dbReference type="SUPFAM" id="SSF53271">
    <property type="entry name" value="PRTase-like"/>
    <property type="match status" value="1"/>
</dbReference>
<accession>A0AAU9CPC6</accession>
<name>A0AAU9CPC6_9LACO</name>
<dbReference type="Gene3D" id="3.40.50.2020">
    <property type="match status" value="1"/>
</dbReference>
<dbReference type="CDD" id="cd06223">
    <property type="entry name" value="PRTases_typeI"/>
    <property type="match status" value="1"/>
</dbReference>
<evidence type="ECO:0000313" key="3">
    <source>
        <dbReference type="Proteomes" id="UP001321804"/>
    </source>
</evidence>
<sequence length="231" mass="27150">MTECLLCHIEFVRNLDFKFIVNFNRLRPASICPRCLNKFCRLNKNSSCPQCGRFQNNNQICGDCLKWQSIYSKDVIKNKSLFAYDQEMHDYFRSFKKRGDYRLRLAFSQIIAEYLDHHKYDAYIFVPTASEHFLKRKFDPVTALFGELVKPTVTIDNILNVEHQSLKSRRERLATIQTFSLSEIQSQKLKNVSSILIFDDIYTTGATIYRMRQAIRDQHIDAPIESLTLAR</sequence>
<proteinExistence type="inferred from homology"/>
<comment type="similarity">
    <text evidence="1">Belongs to the ComF/GntX family.</text>
</comment>
<dbReference type="RefSeq" id="WP_317697399.1">
    <property type="nucleotide sequence ID" value="NZ_AP026801.1"/>
</dbReference>
<evidence type="ECO:0000313" key="2">
    <source>
        <dbReference type="EMBL" id="BDR55799.1"/>
    </source>
</evidence>
<dbReference type="PANTHER" id="PTHR47505">
    <property type="entry name" value="DNA UTILIZATION PROTEIN YHGH"/>
    <property type="match status" value="1"/>
</dbReference>
<dbReference type="KEGG" id="xak:KIMC2_03610"/>
<protein>
    <submittedName>
        <fullName evidence="2">Competence protein</fullName>
    </submittedName>
</protein>
<dbReference type="Proteomes" id="UP001321804">
    <property type="component" value="Chromosome"/>
</dbReference>
<dbReference type="InterPro" id="IPR051910">
    <property type="entry name" value="ComF/GntX_DNA_util-trans"/>
</dbReference>
<dbReference type="PANTHER" id="PTHR47505:SF1">
    <property type="entry name" value="DNA UTILIZATION PROTEIN YHGH"/>
    <property type="match status" value="1"/>
</dbReference>
<evidence type="ECO:0000256" key="1">
    <source>
        <dbReference type="ARBA" id="ARBA00008007"/>
    </source>
</evidence>
<dbReference type="InterPro" id="IPR029057">
    <property type="entry name" value="PRTase-like"/>
</dbReference>